<accession>A0AAF0EIB4</accession>
<evidence type="ECO:0000256" key="1">
    <source>
        <dbReference type="ARBA" id="ARBA00004141"/>
    </source>
</evidence>
<evidence type="ECO:0000313" key="9">
    <source>
        <dbReference type="EMBL" id="WFD25130.1"/>
    </source>
</evidence>
<dbReference type="PIRSF" id="PIRSF016104">
    <property type="entry name" value="GPI2"/>
    <property type="match status" value="1"/>
</dbReference>
<evidence type="ECO:0000256" key="3">
    <source>
        <dbReference type="ARBA" id="ARBA00008321"/>
    </source>
</evidence>
<comment type="pathway">
    <text evidence="2">Glycolipid biosynthesis; glycosylphosphatidylinositol-anchor biosynthesis.</text>
</comment>
<evidence type="ECO:0000256" key="5">
    <source>
        <dbReference type="ARBA" id="ARBA00022692"/>
    </source>
</evidence>
<feature type="transmembrane region" description="Helical" evidence="8">
    <location>
        <begin position="277"/>
        <end position="295"/>
    </location>
</feature>
<feature type="transmembrane region" description="Helical" evidence="8">
    <location>
        <begin position="157"/>
        <end position="173"/>
    </location>
</feature>
<reference evidence="9" key="1">
    <citation type="submission" date="2023-03" db="EMBL/GenBank/DDBJ databases">
        <title>Mating type loci evolution in Malassezia.</title>
        <authorList>
            <person name="Coelho M.A."/>
        </authorList>
    </citation>
    <scope>NUCLEOTIDE SEQUENCE</scope>
    <source>
        <strain evidence="9">CBS 9557</strain>
    </source>
</reference>
<keyword evidence="6 8" id="KW-1133">Transmembrane helix</keyword>
<keyword evidence="4" id="KW-0337">GPI-anchor biosynthesis</keyword>
<keyword evidence="9" id="KW-0645">Protease</keyword>
<dbReference type="GO" id="GO:0000506">
    <property type="term" value="C:glycosylphosphatidylinositol-N-acetylglucosaminyltransferase (GPI-GnT) complex"/>
    <property type="evidence" value="ECO:0007669"/>
    <property type="project" value="TreeGrafter"/>
</dbReference>
<evidence type="ECO:0000256" key="7">
    <source>
        <dbReference type="ARBA" id="ARBA00023136"/>
    </source>
</evidence>
<keyword evidence="9" id="KW-0378">Hydrolase</keyword>
<feature type="transmembrane region" description="Helical" evidence="8">
    <location>
        <begin position="185"/>
        <end position="201"/>
    </location>
</feature>
<evidence type="ECO:0000256" key="4">
    <source>
        <dbReference type="ARBA" id="ARBA00022502"/>
    </source>
</evidence>
<comment type="subcellular location">
    <subcellularLocation>
        <location evidence="1">Membrane</location>
        <topology evidence="1">Multi-pass membrane protein</topology>
    </subcellularLocation>
</comment>
<feature type="transmembrane region" description="Helical" evidence="8">
    <location>
        <begin position="126"/>
        <end position="145"/>
    </location>
</feature>
<dbReference type="EC" id="3.4.11.19" evidence="9"/>
<comment type="similarity">
    <text evidence="3">Belongs to the PIGC family.</text>
</comment>
<dbReference type="AlphaFoldDB" id="A0AAF0EIB4"/>
<keyword evidence="7 8" id="KW-0472">Membrane</keyword>
<dbReference type="GO" id="GO:0006506">
    <property type="term" value="P:GPI anchor biosynthetic process"/>
    <property type="evidence" value="ECO:0007669"/>
    <property type="project" value="UniProtKB-KW"/>
</dbReference>
<evidence type="ECO:0000256" key="2">
    <source>
        <dbReference type="ARBA" id="ARBA00004687"/>
    </source>
</evidence>
<sequence>MLMQLKLFPSLRSRQSSCEVAGPLWGTPSVEASASDEKAGLPACAGLATSAYTVLPRWEKVLWRRQPYPDNYVDASFLGQLRTNATAQFPRFISIALSSLSILQQLCIVLLFVALFVHIYLGTIDASVLVWTSVGVTGLLACLGAGHWEEASVPQSVLGVLVLSFVLYSLSPVVRTFSEATTSDSVWACAAVLFCGHLAFADYRMNASSLSQLSSTISLNMGMCASVVLSSRLRLDLDVFALLLVALQLFAIYPLLRTRLYARFGCACTSDGYRIPSASIFLTGVFYVASLYAMLPHSRLVALYLHPILAAFVCILCPLWMRHIQRWKREMRGPWDEAMVLSPAPAGHGWSGSYAT</sequence>
<dbReference type="GO" id="GO:0004177">
    <property type="term" value="F:aminopeptidase activity"/>
    <property type="evidence" value="ECO:0007669"/>
    <property type="project" value="UniProtKB-KW"/>
</dbReference>
<dbReference type="PANTHER" id="PTHR12982:SF0">
    <property type="entry name" value="PHOSPHATIDYLINOSITOL N-ACETYLGLUCOSAMINYLTRANSFERASE SUBUNIT C"/>
    <property type="match status" value="1"/>
</dbReference>
<gene>
    <name evidence="9" type="primary">GPI2</name>
    <name evidence="9" type="ORF">MNAN1_000093</name>
</gene>
<dbReference type="EMBL" id="CP119892">
    <property type="protein sequence ID" value="WFD25130.1"/>
    <property type="molecule type" value="Genomic_DNA"/>
</dbReference>
<organism evidence="9 10">
    <name type="scientific">Malassezia nana</name>
    <dbReference type="NCBI Taxonomy" id="180528"/>
    <lineage>
        <taxon>Eukaryota</taxon>
        <taxon>Fungi</taxon>
        <taxon>Dikarya</taxon>
        <taxon>Basidiomycota</taxon>
        <taxon>Ustilaginomycotina</taxon>
        <taxon>Malasseziomycetes</taxon>
        <taxon>Malasseziales</taxon>
        <taxon>Malasseziaceae</taxon>
        <taxon>Malassezia</taxon>
    </lineage>
</organism>
<keyword evidence="9" id="KW-0031">Aminopeptidase</keyword>
<keyword evidence="10" id="KW-1185">Reference proteome</keyword>
<name>A0AAF0EIB4_9BASI</name>
<feature type="transmembrane region" description="Helical" evidence="8">
    <location>
        <begin position="92"/>
        <end position="120"/>
    </location>
</feature>
<feature type="transmembrane region" description="Helical" evidence="8">
    <location>
        <begin position="301"/>
        <end position="321"/>
    </location>
</feature>
<dbReference type="Proteomes" id="UP001213623">
    <property type="component" value="Chromosome 1"/>
</dbReference>
<evidence type="ECO:0000256" key="8">
    <source>
        <dbReference type="SAM" id="Phobius"/>
    </source>
</evidence>
<dbReference type="PANTHER" id="PTHR12982">
    <property type="entry name" value="PHOSPHATIDYLINOSITOL GLYCAN, CLASS C"/>
    <property type="match status" value="1"/>
</dbReference>
<dbReference type="Pfam" id="PF06432">
    <property type="entry name" value="GPI2"/>
    <property type="match status" value="1"/>
</dbReference>
<dbReference type="InterPro" id="IPR009450">
    <property type="entry name" value="Plno_GlcNAc_GPI2"/>
</dbReference>
<feature type="transmembrane region" description="Helical" evidence="8">
    <location>
        <begin position="239"/>
        <end position="256"/>
    </location>
</feature>
<proteinExistence type="inferred from homology"/>
<evidence type="ECO:0000256" key="6">
    <source>
        <dbReference type="ARBA" id="ARBA00022989"/>
    </source>
</evidence>
<protein>
    <submittedName>
        <fullName evidence="9">D-stereospecific aminopeptidase</fullName>
        <ecNumber evidence="9">3.4.11.19</ecNumber>
    </submittedName>
</protein>
<evidence type="ECO:0000313" key="10">
    <source>
        <dbReference type="Proteomes" id="UP001213623"/>
    </source>
</evidence>
<keyword evidence="5 8" id="KW-0812">Transmembrane</keyword>